<dbReference type="Gene3D" id="2.60.40.60">
    <property type="entry name" value="Cadherins"/>
    <property type="match status" value="21"/>
</dbReference>
<feature type="domain" description="Cadherin" evidence="8">
    <location>
        <begin position="771"/>
        <end position="878"/>
    </location>
</feature>
<feature type="domain" description="Cadherin" evidence="8">
    <location>
        <begin position="342"/>
        <end position="454"/>
    </location>
</feature>
<dbReference type="PROSITE" id="PS00232">
    <property type="entry name" value="CADHERIN_1"/>
    <property type="match status" value="6"/>
</dbReference>
<dbReference type="InterPro" id="IPR015919">
    <property type="entry name" value="Cadherin-like_sf"/>
</dbReference>
<feature type="domain" description="Cadherin" evidence="8">
    <location>
        <begin position="2140"/>
        <end position="2246"/>
    </location>
</feature>
<dbReference type="Pfam" id="PF00028">
    <property type="entry name" value="Cadherin"/>
    <property type="match status" value="16"/>
</dbReference>
<feature type="domain" description="Cadherin" evidence="8">
    <location>
        <begin position="234"/>
        <end position="340"/>
    </location>
</feature>
<keyword evidence="6" id="KW-0472">Membrane</keyword>
<feature type="domain" description="Cadherin" evidence="8">
    <location>
        <begin position="2034"/>
        <end position="2139"/>
    </location>
</feature>
<evidence type="ECO:0000256" key="2">
    <source>
        <dbReference type="ARBA" id="ARBA00022692"/>
    </source>
</evidence>
<feature type="domain" description="Cadherin" evidence="8">
    <location>
        <begin position="1405"/>
        <end position="1518"/>
    </location>
</feature>
<evidence type="ECO:0000256" key="3">
    <source>
        <dbReference type="ARBA" id="ARBA00022737"/>
    </source>
</evidence>
<accession>A0ABM0N156</accession>
<feature type="domain" description="Cadherin" evidence="8">
    <location>
        <begin position="1092"/>
        <end position="1192"/>
    </location>
</feature>
<dbReference type="SMART" id="SM00112">
    <property type="entry name" value="CA"/>
    <property type="match status" value="19"/>
</dbReference>
<evidence type="ECO:0000256" key="6">
    <source>
        <dbReference type="ARBA" id="ARBA00023136"/>
    </source>
</evidence>
<reference evidence="10" key="1">
    <citation type="submission" date="2025-08" db="UniProtKB">
        <authorList>
            <consortium name="RefSeq"/>
        </authorList>
    </citation>
    <scope>IDENTIFICATION</scope>
    <source>
        <tissue evidence="10">Testes</tissue>
    </source>
</reference>
<evidence type="ECO:0000313" key="9">
    <source>
        <dbReference type="Proteomes" id="UP000694865"/>
    </source>
</evidence>
<gene>
    <name evidence="10" type="primary">LOC100372197</name>
</gene>
<dbReference type="SUPFAM" id="SSF49313">
    <property type="entry name" value="Cadherin-like"/>
    <property type="match status" value="20"/>
</dbReference>
<feature type="domain" description="Cadherin" evidence="8">
    <location>
        <begin position="1296"/>
        <end position="1404"/>
    </location>
</feature>
<feature type="domain" description="Cadherin" evidence="8">
    <location>
        <begin position="1929"/>
        <end position="2033"/>
    </location>
</feature>
<keyword evidence="3" id="KW-0677">Repeat</keyword>
<feature type="domain" description="Cadherin" evidence="8">
    <location>
        <begin position="1826"/>
        <end position="1928"/>
    </location>
</feature>
<dbReference type="PRINTS" id="PR00205">
    <property type="entry name" value="CADHERIN"/>
</dbReference>
<evidence type="ECO:0000256" key="4">
    <source>
        <dbReference type="ARBA" id="ARBA00022837"/>
    </source>
</evidence>
<keyword evidence="4 7" id="KW-0106">Calcium</keyword>
<dbReference type="RefSeq" id="XP_006825997.1">
    <property type="nucleotide sequence ID" value="XM_006825934.1"/>
</dbReference>
<feature type="domain" description="Cadherin" evidence="8">
    <location>
        <begin position="455"/>
        <end position="561"/>
    </location>
</feature>
<comment type="subcellular location">
    <subcellularLocation>
        <location evidence="1">Membrane</location>
    </subcellularLocation>
</comment>
<dbReference type="PANTHER" id="PTHR24026:SF126">
    <property type="entry name" value="PROTOCADHERIN FAT 4"/>
    <property type="match status" value="1"/>
</dbReference>
<feature type="domain" description="Cadherin" evidence="8">
    <location>
        <begin position="133"/>
        <end position="233"/>
    </location>
</feature>
<evidence type="ECO:0000256" key="7">
    <source>
        <dbReference type="PROSITE-ProRule" id="PRU00043"/>
    </source>
</evidence>
<evidence type="ECO:0000313" key="10">
    <source>
        <dbReference type="RefSeq" id="XP_006825997.1"/>
    </source>
</evidence>
<feature type="domain" description="Cadherin" evidence="8">
    <location>
        <begin position="1515"/>
        <end position="1617"/>
    </location>
</feature>
<dbReference type="InterPro" id="IPR020894">
    <property type="entry name" value="Cadherin_CS"/>
</dbReference>
<name>A0ABM0N156_SACKO</name>
<feature type="domain" description="Cadherin" evidence="8">
    <location>
        <begin position="1192"/>
        <end position="1295"/>
    </location>
</feature>
<keyword evidence="5" id="KW-1133">Transmembrane helix</keyword>
<feature type="domain" description="Cadherin" evidence="8">
    <location>
        <begin position="987"/>
        <end position="1091"/>
    </location>
</feature>
<evidence type="ECO:0000259" key="8">
    <source>
        <dbReference type="PROSITE" id="PS50268"/>
    </source>
</evidence>
<organism evidence="9 10">
    <name type="scientific">Saccoglossus kowalevskii</name>
    <name type="common">Acorn worm</name>
    <dbReference type="NCBI Taxonomy" id="10224"/>
    <lineage>
        <taxon>Eukaryota</taxon>
        <taxon>Metazoa</taxon>
        <taxon>Hemichordata</taxon>
        <taxon>Enteropneusta</taxon>
        <taxon>Harrimaniidae</taxon>
        <taxon>Saccoglossus</taxon>
    </lineage>
</organism>
<dbReference type="PROSITE" id="PS50268">
    <property type="entry name" value="CADHERIN_2"/>
    <property type="match status" value="22"/>
</dbReference>
<evidence type="ECO:0000256" key="1">
    <source>
        <dbReference type="ARBA" id="ARBA00004370"/>
    </source>
</evidence>
<feature type="domain" description="Cadherin" evidence="8">
    <location>
        <begin position="879"/>
        <end position="987"/>
    </location>
</feature>
<dbReference type="Proteomes" id="UP000694865">
    <property type="component" value="Unplaced"/>
</dbReference>
<evidence type="ECO:0000256" key="5">
    <source>
        <dbReference type="ARBA" id="ARBA00022989"/>
    </source>
</evidence>
<dbReference type="PANTHER" id="PTHR24026">
    <property type="entry name" value="FAT ATYPICAL CADHERIN-RELATED"/>
    <property type="match status" value="1"/>
</dbReference>
<dbReference type="CDD" id="cd11304">
    <property type="entry name" value="Cadherin_repeat"/>
    <property type="match status" value="18"/>
</dbReference>
<feature type="domain" description="Cadherin" evidence="8">
    <location>
        <begin position="670"/>
        <end position="770"/>
    </location>
</feature>
<dbReference type="InterPro" id="IPR002126">
    <property type="entry name" value="Cadherin-like_dom"/>
</dbReference>
<proteinExistence type="predicted"/>
<feature type="domain" description="Cadherin" evidence="8">
    <location>
        <begin position="8"/>
        <end position="147"/>
    </location>
</feature>
<feature type="domain" description="Cadherin" evidence="8">
    <location>
        <begin position="2265"/>
        <end position="2359"/>
    </location>
</feature>
<dbReference type="GeneID" id="100372197"/>
<feature type="domain" description="Cadherin" evidence="8">
    <location>
        <begin position="1726"/>
        <end position="1830"/>
    </location>
</feature>
<feature type="domain" description="Cadherin" evidence="8">
    <location>
        <begin position="1618"/>
        <end position="1725"/>
    </location>
</feature>
<sequence length="2406" mass="258200">MAQVCDISWTNTPHSVDENANTGTVVIPNTDVTGNFYEGQASPSYDIDHLDPGPDGLFTIDANNGAIMVGSDIDFELVGPIQTVYVQCLQTTSNNDVYAVTVLITDQPESPVYRNLPQVKTILEDIGGSVSIYRILYRDDDADTPTFTIDSQSPATPTFTIVNGDEVWTPAAGLDYESGDTIFTIDISADDGTAAAATIDTLTIHLSDVIDESVLQYRGIYRVNEVNEYTPMFTPSFHSTTVSENRPASTTIATLTVSDEDTTDTLTLTIESGDDTTAKFAVSGNDIITTSDALDYEDSEAISKNHEYRLMVSAEDGASHRSTATVIIELQNENEATPTFTTFPSTAITVSENEASGFIVLAASDIDASDTDEGALGQLTYSIQSVTNGGANKFYIDLDTGEIVTATSFDYEADTFTSYDITVKVQDGGSPIPSSTASVLTVDIGDYNDNEPTFDVHIYTAYIDETAAVSDVAVTLTVTDADSASTLTYSFVSGNADGKFEFNQANHQITVKNAIDLDVGADDPEEYILVVEVTDGGSPELSGTSTVIIMVTSSNDHDPVFDAASPTAATVSENTSPGTSVATVIASDDDSGVDGIVNFAIQGGDINDNFQIDSSSGLLEVKSVIDYEVTGSPITLTIKLSDEGSPTPRTATSDIIITVTNENDNEPTCTKNSYITSIGELSLDGASVIQLDCEDLDNDVLTYIITAGNIDANFEVSATGLVTLVTGHTVDYESAVKSYTLTVEVDDASTTLVITVTINVDPENDENCYFDTSSWSEDVNENANTGDVIADASSHAHDIDVSPHGIVSYSIISVTPSSGDTVFSISTTSGQIQLLEALDYETDTGYIITIEIEDGSAATAQADLQINVIDINDNYPVCSLENVVVEIDEGMYNIAVVTGVFLNCTDYDDGVLGTLSYSLTSQDPCCEFTEDGVTGDVNLPSDTLDFDASSRRYDLILQVSDGDASPKSIEIPITVLVNPVDEGPPAFAGPFSTSVAEDVDIGTLIELCTATDPDSTDTTDGQISYYITDGDPDAHFAIGRLDGKVTTIALLDREVVSSYTLEITAYDGNGGTDTQTLTVTVTDVNDYIPSCNVTTFWLELEEDISPGIVYTLFCEDYDPADSTLAFTITAGDSTTFNINSNGELSLQSPGLDYDYGRRSYDIEITVEDSVSNTFVVHGIVYVLAVDDGPPVFSGSYSVNVAEDTAASTTLITVVANDPDANDTVHGEVTYSLAASCSCPEFAIDAVTGEVILLQTLDFETSQTHTVDIEAYDRDTIVTASISVTVTDVNDNNPVFDPRMYSVSIDEGLSAGEAVVTVIATDVDSTVDDNNVIQFSITDGNTGSHFSIDSSTGDITTADVLDYEAMQVYNLEVTATDLNGGADGLTDVSYVTVVVNAVNEATPVFQSTPYSVSVPEVIATGESVFQVNVTDDDLPSHPHGQVKCEITAGNSEGHFSIDGETGIIYTTSLLDRENIASYTLTVTATDSTITLGDQLSSSEDVIITVEDENDNIPKCNPSVYATSIPESIPVGTTVIVVTTEDPDDGTNAQIDLTKLSGDPNNDFSLVGNEVLVASALAHHITDTYEIIITATDQGTTSLSSECSISIVVLSENNFPPEFSTALDAVSVSEYEPLDTVIYTVVATDDDEGQHGDLSYFITDGNDEQAFMLDETTGDIIIALNLDRERTSSYALEITVFDNGDNVDDTFNDTMTLNIEITDENDNSPAFSQMQYVADTDENIAVGTSVTQVVATDRDIGTNDDIVYSIIAGLGQGYFSIQSDTGVINTASDIDAELMSLYSFHIQAVDGGSPQKTSYAVVQIIINDLNDNTPVFVPATVVANVYEDSAENDQVYTMYAMDDDVDSDGGDPSNQFRISDTTGELTVSGIGLDRETDDSYNLIIEAEDGGVPTLTGTTTLTVSIMDVNDNPPVIDQASYSESIPEDSYIGLVVCDVDATDEDIGANARLSYSFSSGNELGHFAIDTDTGIITIDSELDHEAVVSYVLAVTVSDNGTPVMAADVDVTVNVNDVNDNIPLFTMETYTFNVLENSAAGTLVNTIVATDLDEAENGRIIYSIVSGENLNHFAIDSDSGDIFVAVSDIDRENFDYYSLTCKATDNGDLSLFSEATVLITVLDENDNSPVFTLDVYETQLTENSPVGTSVTVISATDIDQDINADIRYSIPASQIIANEYFKVDSTSGEITVKFPIDSDTIPYVEFTVYAEDSGAPTMRGTATVLVYTRNINDNIPRFDPEYYSTEFSYLNTLHQPITTVMATDGDRGQLVSYHVVDDGADLFEIDENDGYVYLIQNKAPDVYTKYVITVEARDDWTPQLSSTVNAIVRMDTFDPYLQLVDFYMSVTEDEFEASKDEFLERLKIFVQDDYPTARCGVSHITRRNRNPSQSRRKLLADE</sequence>
<keyword evidence="2" id="KW-0812">Transmembrane</keyword>
<feature type="domain" description="Cadherin" evidence="8">
    <location>
        <begin position="563"/>
        <end position="669"/>
    </location>
</feature>
<protein>
    <submittedName>
        <fullName evidence="10">Protocadherin Fat 4-like</fullName>
    </submittedName>
</protein>
<keyword evidence="9" id="KW-1185">Reference proteome</keyword>